<evidence type="ECO:0000256" key="1">
    <source>
        <dbReference type="SAM" id="Phobius"/>
    </source>
</evidence>
<accession>A0ABP9VQ81</accession>
<comment type="caution">
    <text evidence="2">The sequence shown here is derived from an EMBL/GenBank/DDBJ whole genome shotgun (WGS) entry which is preliminary data.</text>
</comment>
<name>A0ABP9VQ81_9BACT</name>
<keyword evidence="1" id="KW-0472">Membrane</keyword>
<organism evidence="2 3">
    <name type="scientific">Novipirellula caenicola</name>
    <dbReference type="NCBI Taxonomy" id="1536901"/>
    <lineage>
        <taxon>Bacteria</taxon>
        <taxon>Pseudomonadati</taxon>
        <taxon>Planctomycetota</taxon>
        <taxon>Planctomycetia</taxon>
        <taxon>Pirellulales</taxon>
        <taxon>Pirellulaceae</taxon>
        <taxon>Novipirellula</taxon>
    </lineage>
</organism>
<dbReference type="Proteomes" id="UP001416858">
    <property type="component" value="Unassembled WGS sequence"/>
</dbReference>
<feature type="transmembrane region" description="Helical" evidence="1">
    <location>
        <begin position="73"/>
        <end position="96"/>
    </location>
</feature>
<dbReference type="RefSeq" id="WP_345683701.1">
    <property type="nucleotide sequence ID" value="NZ_BAABRO010000004.1"/>
</dbReference>
<dbReference type="EMBL" id="BAABRO010000004">
    <property type="protein sequence ID" value="GAA5506785.1"/>
    <property type="molecule type" value="Genomic_DNA"/>
</dbReference>
<evidence type="ECO:0000313" key="3">
    <source>
        <dbReference type="Proteomes" id="UP001416858"/>
    </source>
</evidence>
<keyword evidence="3" id="KW-1185">Reference proteome</keyword>
<reference evidence="2 3" key="1">
    <citation type="submission" date="2024-02" db="EMBL/GenBank/DDBJ databases">
        <title>Rhodopirellula caenicola NBRC 110016.</title>
        <authorList>
            <person name="Ichikawa N."/>
            <person name="Katano-Makiyama Y."/>
            <person name="Hidaka K."/>
        </authorList>
    </citation>
    <scope>NUCLEOTIDE SEQUENCE [LARGE SCALE GENOMIC DNA]</scope>
    <source>
        <strain evidence="2 3">NBRC 110016</strain>
    </source>
</reference>
<feature type="transmembrane region" description="Helical" evidence="1">
    <location>
        <begin position="116"/>
        <end position="144"/>
    </location>
</feature>
<proteinExistence type="predicted"/>
<sequence>MPRFSIRDVLYFLTGFAALFAFIALGGNKEQSILGFFVDSLGLLYGPALLCSGYIAFFLCCKVVRRTCSVGDVAACLPIALLPTLIGAFGMIHAFIYHNFVFGSQSSYPNPSNLLYAHSVALVCMATGMAASAPSYILLSCVLVRQVLHRDR</sequence>
<evidence type="ECO:0000313" key="2">
    <source>
        <dbReference type="EMBL" id="GAA5506785.1"/>
    </source>
</evidence>
<feature type="transmembrane region" description="Helical" evidence="1">
    <location>
        <begin position="9"/>
        <end position="27"/>
    </location>
</feature>
<keyword evidence="1" id="KW-0812">Transmembrane</keyword>
<feature type="transmembrane region" description="Helical" evidence="1">
    <location>
        <begin position="33"/>
        <end position="61"/>
    </location>
</feature>
<gene>
    <name evidence="2" type="ORF">Rcae01_02238</name>
</gene>
<protein>
    <submittedName>
        <fullName evidence="2">Uncharacterized protein</fullName>
    </submittedName>
</protein>
<keyword evidence="1" id="KW-1133">Transmembrane helix</keyword>